<feature type="compositionally biased region" description="Polar residues" evidence="1">
    <location>
        <begin position="56"/>
        <end position="71"/>
    </location>
</feature>
<evidence type="ECO:0000313" key="3">
    <source>
        <dbReference type="Proteomes" id="UP000765509"/>
    </source>
</evidence>
<accession>A0A9Q3GEJ3</accession>
<feature type="compositionally biased region" description="Basic and acidic residues" evidence="1">
    <location>
        <begin position="99"/>
        <end position="111"/>
    </location>
</feature>
<feature type="region of interest" description="Disordered" evidence="1">
    <location>
        <begin position="86"/>
        <end position="127"/>
    </location>
</feature>
<comment type="caution">
    <text evidence="2">The sequence shown here is derived from an EMBL/GenBank/DDBJ whole genome shotgun (WGS) entry which is preliminary data.</text>
</comment>
<gene>
    <name evidence="2" type="ORF">O181_003901</name>
</gene>
<keyword evidence="3" id="KW-1185">Reference proteome</keyword>
<reference evidence="2" key="1">
    <citation type="submission" date="2021-03" db="EMBL/GenBank/DDBJ databases">
        <title>Draft genome sequence of rust myrtle Austropuccinia psidii MF-1, a brazilian biotype.</title>
        <authorList>
            <person name="Quecine M.C."/>
            <person name="Pachon D.M.R."/>
            <person name="Bonatelli M.L."/>
            <person name="Correr F.H."/>
            <person name="Franceschini L.M."/>
            <person name="Leite T.F."/>
            <person name="Margarido G.R.A."/>
            <person name="Almeida C.A."/>
            <person name="Ferrarezi J.A."/>
            <person name="Labate C.A."/>
        </authorList>
    </citation>
    <scope>NUCLEOTIDE SEQUENCE</scope>
    <source>
        <strain evidence="2">MF-1</strain>
    </source>
</reference>
<evidence type="ECO:0000256" key="1">
    <source>
        <dbReference type="SAM" id="MobiDB-lite"/>
    </source>
</evidence>
<feature type="compositionally biased region" description="Acidic residues" evidence="1">
    <location>
        <begin position="29"/>
        <end position="45"/>
    </location>
</feature>
<dbReference type="Proteomes" id="UP000765509">
    <property type="component" value="Unassembled WGS sequence"/>
</dbReference>
<protein>
    <submittedName>
        <fullName evidence="2">Uncharacterized protein</fullName>
    </submittedName>
</protein>
<sequence>MKLRKSRSFSGLLGGYPGISQGPRSRLGEEDDEEQEESVEEENSSETEVKAASAGSPESSENPNLALSNQHFVSQAEQTFLKMMKQMNQFTGQPTQEVSPKDNSRAPESKKPSMKAPDSFDVTQAHKLGIFI</sequence>
<dbReference type="AlphaFoldDB" id="A0A9Q3GEJ3"/>
<name>A0A9Q3GEJ3_9BASI</name>
<evidence type="ECO:0000313" key="2">
    <source>
        <dbReference type="EMBL" id="MBW0464186.1"/>
    </source>
</evidence>
<feature type="compositionally biased region" description="Polar residues" evidence="1">
    <location>
        <begin position="86"/>
        <end position="98"/>
    </location>
</feature>
<dbReference type="EMBL" id="AVOT02000719">
    <property type="protein sequence ID" value="MBW0464186.1"/>
    <property type="molecule type" value="Genomic_DNA"/>
</dbReference>
<proteinExistence type="predicted"/>
<feature type="region of interest" description="Disordered" evidence="1">
    <location>
        <begin position="1"/>
        <end position="71"/>
    </location>
</feature>
<organism evidence="2 3">
    <name type="scientific">Austropuccinia psidii MF-1</name>
    <dbReference type="NCBI Taxonomy" id="1389203"/>
    <lineage>
        <taxon>Eukaryota</taxon>
        <taxon>Fungi</taxon>
        <taxon>Dikarya</taxon>
        <taxon>Basidiomycota</taxon>
        <taxon>Pucciniomycotina</taxon>
        <taxon>Pucciniomycetes</taxon>
        <taxon>Pucciniales</taxon>
        <taxon>Sphaerophragmiaceae</taxon>
        <taxon>Austropuccinia</taxon>
    </lineage>
</organism>